<dbReference type="EMBL" id="JAYWIO010000008">
    <property type="protein sequence ID" value="KAK7247600.1"/>
    <property type="molecule type" value="Genomic_DNA"/>
</dbReference>
<gene>
    <name evidence="2" type="ORF">RIF29_42486</name>
</gene>
<organism evidence="2 3">
    <name type="scientific">Crotalaria pallida</name>
    <name type="common">Smooth rattlebox</name>
    <name type="synonym">Crotalaria striata</name>
    <dbReference type="NCBI Taxonomy" id="3830"/>
    <lineage>
        <taxon>Eukaryota</taxon>
        <taxon>Viridiplantae</taxon>
        <taxon>Streptophyta</taxon>
        <taxon>Embryophyta</taxon>
        <taxon>Tracheophyta</taxon>
        <taxon>Spermatophyta</taxon>
        <taxon>Magnoliopsida</taxon>
        <taxon>eudicotyledons</taxon>
        <taxon>Gunneridae</taxon>
        <taxon>Pentapetalae</taxon>
        <taxon>rosids</taxon>
        <taxon>fabids</taxon>
        <taxon>Fabales</taxon>
        <taxon>Fabaceae</taxon>
        <taxon>Papilionoideae</taxon>
        <taxon>50 kb inversion clade</taxon>
        <taxon>genistoids sensu lato</taxon>
        <taxon>core genistoids</taxon>
        <taxon>Crotalarieae</taxon>
        <taxon>Crotalaria</taxon>
    </lineage>
</organism>
<evidence type="ECO:0000313" key="3">
    <source>
        <dbReference type="Proteomes" id="UP001372338"/>
    </source>
</evidence>
<sequence>MHTATQKGWKRLTKDDGNDLEGKSLNGSNDLAMIQTDSSNILDPISNENLITPKVKDCSPYGPWMMVRRIPKIKGRGFVREAVKNGSDKENISPNMLSGSRFNALEDAYAICEEEDMVESNDDAMQEPCNTVTALVIDPKAKGKNGKMYLSKGRG</sequence>
<dbReference type="Proteomes" id="UP001372338">
    <property type="component" value="Unassembled WGS sequence"/>
</dbReference>
<reference evidence="2 3" key="1">
    <citation type="submission" date="2024-01" db="EMBL/GenBank/DDBJ databases">
        <title>The genomes of 5 underutilized Papilionoideae crops provide insights into root nodulation and disease resistanc.</title>
        <authorList>
            <person name="Yuan L."/>
        </authorList>
    </citation>
    <scope>NUCLEOTIDE SEQUENCE [LARGE SCALE GENOMIC DNA]</scope>
    <source>
        <strain evidence="2">ZHUSHIDOU_FW_LH</strain>
        <tissue evidence="2">Leaf</tissue>
    </source>
</reference>
<dbReference type="AlphaFoldDB" id="A0AAN9ECW3"/>
<name>A0AAN9ECW3_CROPI</name>
<feature type="region of interest" description="Disordered" evidence="1">
    <location>
        <begin position="1"/>
        <end position="21"/>
    </location>
</feature>
<accession>A0AAN9ECW3</accession>
<feature type="compositionally biased region" description="Basic and acidic residues" evidence="1">
    <location>
        <begin position="12"/>
        <end position="21"/>
    </location>
</feature>
<comment type="caution">
    <text evidence="2">The sequence shown here is derived from an EMBL/GenBank/DDBJ whole genome shotgun (WGS) entry which is preliminary data.</text>
</comment>
<protein>
    <submittedName>
        <fullName evidence="2">Uncharacterized protein</fullName>
    </submittedName>
</protein>
<keyword evidence="3" id="KW-1185">Reference proteome</keyword>
<proteinExistence type="predicted"/>
<evidence type="ECO:0000313" key="2">
    <source>
        <dbReference type="EMBL" id="KAK7247600.1"/>
    </source>
</evidence>
<evidence type="ECO:0000256" key="1">
    <source>
        <dbReference type="SAM" id="MobiDB-lite"/>
    </source>
</evidence>